<gene>
    <name evidence="6" type="ORF">NWE73_06065</name>
</gene>
<evidence type="ECO:0000259" key="5">
    <source>
        <dbReference type="SMART" id="SM00646"/>
    </source>
</evidence>
<dbReference type="CDD" id="cd02696">
    <property type="entry name" value="MurNAc-LAA"/>
    <property type="match status" value="1"/>
</dbReference>
<evidence type="ECO:0000256" key="2">
    <source>
        <dbReference type="ARBA" id="ARBA00011901"/>
    </source>
</evidence>
<sequence>MNILNLRQLIAAIAISGLWAGPASAFHIVIDPGHGGTDTGAVHSNIKEADLVLKVANKLKALLEKNEKFKVTMTRAADRNISLPDRVKLAEGSKADLFVSLHANAASDQRAKGVEFFFQNNLPPDEESLFLASQENQAVLNSMHATDDTSNDLSKKGDVAAIVEDLRRQNRITSSLRLTQTLTQTWENDVRSSQATIKQAPFYVISKTSMPSVLIEVGFLTNPREAKRLTSADYQSDLAQKIYTALVSYKEKVDKAEAKTLN</sequence>
<dbReference type="SMART" id="SM00646">
    <property type="entry name" value="Ami_3"/>
    <property type="match status" value="1"/>
</dbReference>
<evidence type="ECO:0000313" key="7">
    <source>
        <dbReference type="Proteomes" id="UP001152321"/>
    </source>
</evidence>
<dbReference type="EMBL" id="JANRMI010000002">
    <property type="protein sequence ID" value="MDG0815918.1"/>
    <property type="molecule type" value="Genomic_DNA"/>
</dbReference>
<dbReference type="Proteomes" id="UP001152321">
    <property type="component" value="Unassembled WGS sequence"/>
</dbReference>
<feature type="domain" description="MurNAc-LAA" evidence="5">
    <location>
        <begin position="87"/>
        <end position="247"/>
    </location>
</feature>
<dbReference type="PANTHER" id="PTHR30404:SF0">
    <property type="entry name" value="N-ACETYLMURAMOYL-L-ALANINE AMIDASE AMIC"/>
    <property type="match status" value="1"/>
</dbReference>
<dbReference type="Gene3D" id="3.40.630.40">
    <property type="entry name" value="Zn-dependent exopeptidases"/>
    <property type="match status" value="1"/>
</dbReference>
<evidence type="ECO:0000256" key="4">
    <source>
        <dbReference type="SAM" id="SignalP"/>
    </source>
</evidence>
<keyword evidence="7" id="KW-1185">Reference proteome</keyword>
<dbReference type="Pfam" id="PF01520">
    <property type="entry name" value="Amidase_3"/>
    <property type="match status" value="1"/>
</dbReference>
<evidence type="ECO:0000256" key="1">
    <source>
        <dbReference type="ARBA" id="ARBA00001561"/>
    </source>
</evidence>
<dbReference type="PANTHER" id="PTHR30404">
    <property type="entry name" value="N-ACETYLMURAMOYL-L-ALANINE AMIDASE"/>
    <property type="match status" value="1"/>
</dbReference>
<dbReference type="SUPFAM" id="SSF53187">
    <property type="entry name" value="Zn-dependent exopeptidases"/>
    <property type="match status" value="1"/>
</dbReference>
<dbReference type="RefSeq" id="WP_277577396.1">
    <property type="nucleotide sequence ID" value="NZ_JANRMI010000002.1"/>
</dbReference>
<comment type="catalytic activity">
    <reaction evidence="1">
        <text>Hydrolyzes the link between N-acetylmuramoyl residues and L-amino acid residues in certain cell-wall glycopeptides.</text>
        <dbReference type="EC" id="3.5.1.28"/>
    </reaction>
</comment>
<proteinExistence type="predicted"/>
<keyword evidence="3" id="KW-0378">Hydrolase</keyword>
<accession>A0ABT6DGD6</accession>
<dbReference type="InterPro" id="IPR050695">
    <property type="entry name" value="N-acetylmuramoyl_amidase_3"/>
</dbReference>
<organism evidence="6 7">
    <name type="scientific">Bdellovibrio svalbardensis</name>
    <dbReference type="NCBI Taxonomy" id="2972972"/>
    <lineage>
        <taxon>Bacteria</taxon>
        <taxon>Pseudomonadati</taxon>
        <taxon>Bdellovibrionota</taxon>
        <taxon>Bdellovibrionia</taxon>
        <taxon>Bdellovibrionales</taxon>
        <taxon>Pseudobdellovibrionaceae</taxon>
        <taxon>Bdellovibrio</taxon>
    </lineage>
</organism>
<dbReference type="InterPro" id="IPR002508">
    <property type="entry name" value="MurNAc-LAA_cat"/>
</dbReference>
<name>A0ABT6DGD6_9BACT</name>
<comment type="caution">
    <text evidence="6">The sequence shown here is derived from an EMBL/GenBank/DDBJ whole genome shotgun (WGS) entry which is preliminary data.</text>
</comment>
<keyword evidence="4" id="KW-0732">Signal</keyword>
<feature type="signal peptide" evidence="4">
    <location>
        <begin position="1"/>
        <end position="25"/>
    </location>
</feature>
<protein>
    <recommendedName>
        <fullName evidence="2">N-acetylmuramoyl-L-alanine amidase</fullName>
        <ecNumber evidence="2">3.5.1.28</ecNumber>
    </recommendedName>
</protein>
<feature type="chain" id="PRO_5046469253" description="N-acetylmuramoyl-L-alanine amidase" evidence="4">
    <location>
        <begin position="26"/>
        <end position="262"/>
    </location>
</feature>
<reference evidence="6" key="1">
    <citation type="submission" date="2022-08" db="EMBL/GenBank/DDBJ databases">
        <title>Novel Bdellovibrio Species Isolated from Svalbard: Designation Bdellovibrio svalbardensis.</title>
        <authorList>
            <person name="Mitchell R.J."/>
            <person name="Choi S.Y."/>
        </authorList>
    </citation>
    <scope>NUCLEOTIDE SEQUENCE</scope>
    <source>
        <strain evidence="6">PAP01</strain>
    </source>
</reference>
<dbReference type="EC" id="3.5.1.28" evidence="2"/>
<evidence type="ECO:0000256" key="3">
    <source>
        <dbReference type="ARBA" id="ARBA00022801"/>
    </source>
</evidence>
<evidence type="ECO:0000313" key="6">
    <source>
        <dbReference type="EMBL" id="MDG0815918.1"/>
    </source>
</evidence>